<dbReference type="EMBL" id="JACHJV010000001">
    <property type="protein sequence ID" value="MBB4922415.1"/>
    <property type="molecule type" value="Genomic_DNA"/>
</dbReference>
<proteinExistence type="predicted"/>
<reference evidence="2 3" key="1">
    <citation type="submission" date="2020-08" db="EMBL/GenBank/DDBJ databases">
        <title>Sequencing the genomes of 1000 actinobacteria strains.</title>
        <authorList>
            <person name="Klenk H.-P."/>
        </authorList>
    </citation>
    <scope>NUCLEOTIDE SEQUENCE [LARGE SCALE GENOMIC DNA]</scope>
    <source>
        <strain evidence="2 3">DSM 41654</strain>
    </source>
</reference>
<feature type="region of interest" description="Disordered" evidence="1">
    <location>
        <begin position="106"/>
        <end position="152"/>
    </location>
</feature>
<protein>
    <submittedName>
        <fullName evidence="2">Uncharacterized protein</fullName>
    </submittedName>
</protein>
<dbReference type="RefSeq" id="WP_184934594.1">
    <property type="nucleotide sequence ID" value="NZ_JACHJV010000001.1"/>
</dbReference>
<organism evidence="2 3">
    <name type="scientific">Kitasatospora kifunensis</name>
    <name type="common">Streptomyces kifunensis</name>
    <dbReference type="NCBI Taxonomy" id="58351"/>
    <lineage>
        <taxon>Bacteria</taxon>
        <taxon>Bacillati</taxon>
        <taxon>Actinomycetota</taxon>
        <taxon>Actinomycetes</taxon>
        <taxon>Kitasatosporales</taxon>
        <taxon>Streptomycetaceae</taxon>
        <taxon>Kitasatospora</taxon>
    </lineage>
</organism>
<keyword evidence="3" id="KW-1185">Reference proteome</keyword>
<evidence type="ECO:0000313" key="2">
    <source>
        <dbReference type="EMBL" id="MBB4922415.1"/>
    </source>
</evidence>
<sequence>MVMEFPPGQDGGAVSGAVPDALGFAAAGAQAMRVKCMGRTYAVTGTTDQLVLSDVTDVTRPLLLGTAVPAGALWDVHAPDGRALLRTGDLLPALVALRADYTSSTKVTSVRRPPAAPPAARRTPSLGPAARWAPASSPEAAPTVSAASRPAR</sequence>
<evidence type="ECO:0000256" key="1">
    <source>
        <dbReference type="SAM" id="MobiDB-lite"/>
    </source>
</evidence>
<dbReference type="AlphaFoldDB" id="A0A7W7QZI9"/>
<gene>
    <name evidence="2" type="ORF">FHR34_001408</name>
</gene>
<evidence type="ECO:0000313" key="3">
    <source>
        <dbReference type="Proteomes" id="UP000540506"/>
    </source>
</evidence>
<dbReference type="Proteomes" id="UP000540506">
    <property type="component" value="Unassembled WGS sequence"/>
</dbReference>
<name>A0A7W7QZI9_KITKI</name>
<comment type="caution">
    <text evidence="2">The sequence shown here is derived from an EMBL/GenBank/DDBJ whole genome shotgun (WGS) entry which is preliminary data.</text>
</comment>
<accession>A0A7W7QZI9</accession>